<name>A0A6A5CAU9_NAEFO</name>
<comment type="caution">
    <text evidence="2">The sequence shown here is derived from an EMBL/GenBank/DDBJ whole genome shotgun (WGS) entry which is preliminary data.</text>
</comment>
<sequence length="648" mass="75226">MMSKFVPQQQTCSPTATSSEINPSQQIAYGDAAHSKLNNETETAIKPLWLYGYCYLSLDKTVWTLLLDFEYQLDPNAMEGHVMIPITNQEVIAHSKYKKGNSKANTPTNIELLQQSFLEYSNANFKECLTTLQELIERKTVTTPARDDELLILNSLVALYVTVILNYSTILSTQYQSYHNSMELLKVGEIMLKQFKNSHLQMFFSSLIEISKSNYFRKRKKPKLVHYCCKEAFNRYNQTGCLIYSQYILQALATSCLYCKKHDEAIQHFENNLFLYAHQKDNVYVQHHSLDYFNRILTFICENEYFLIINKCFNMFNYGVTLYEKSTERPSQATDSINEILKCRYFIFQAIDMMHQHISSHHNIVIEKRWLKHMVKTFKVISLKFEHVPIDCPMSIQTLMNKFCEQDEGLMEGESHNKNTSPFRNQNYYIMTLNKAIHFVIKENQKQQILETANIDEDEYMRVKKMISILPLLKCDPFYSNVLIHESHIRSQKQSISESLDHAVKTLKSSKLFLSPLRMNHTSYLSSECNESPSDVFPTMFAPISLDSSSTSFRHTLSPIKLSPLNFSRPSTTGASSKDCSSCSESEVTSQLTMRNDVEKRIFTTLTREKNEKQRLEAIIVLQAFLRMILARRKLQFLQCPLSKGAHI</sequence>
<dbReference type="PROSITE" id="PS50096">
    <property type="entry name" value="IQ"/>
    <property type="match status" value="1"/>
</dbReference>
<evidence type="ECO:0000313" key="2">
    <source>
        <dbReference type="EMBL" id="KAF0982379.1"/>
    </source>
</evidence>
<dbReference type="EMBL" id="VFQX01000009">
    <property type="protein sequence ID" value="KAF0982379.1"/>
    <property type="molecule type" value="Genomic_DNA"/>
</dbReference>
<reference evidence="2 3" key="1">
    <citation type="journal article" date="2019" name="Sci. Rep.">
        <title>Nanopore sequencing improves the draft genome of the human pathogenic amoeba Naegleria fowleri.</title>
        <authorList>
            <person name="Liechti N."/>
            <person name="Schurch N."/>
            <person name="Bruggmann R."/>
            <person name="Wittwer M."/>
        </authorList>
    </citation>
    <scope>NUCLEOTIDE SEQUENCE [LARGE SCALE GENOMIC DNA]</scope>
    <source>
        <strain evidence="2 3">ATCC 30894</strain>
    </source>
</reference>
<dbReference type="VEuPathDB" id="AmoebaDB:NfTy_020000"/>
<dbReference type="OrthoDB" id="10395620at2759"/>
<accession>A0A6A5CAU9</accession>
<keyword evidence="3" id="KW-1185">Reference proteome</keyword>
<dbReference type="Proteomes" id="UP000444721">
    <property type="component" value="Unassembled WGS sequence"/>
</dbReference>
<dbReference type="VEuPathDB" id="AmoebaDB:NF0035380"/>
<organism evidence="2 3">
    <name type="scientific">Naegleria fowleri</name>
    <name type="common">Brain eating amoeba</name>
    <dbReference type="NCBI Taxonomy" id="5763"/>
    <lineage>
        <taxon>Eukaryota</taxon>
        <taxon>Discoba</taxon>
        <taxon>Heterolobosea</taxon>
        <taxon>Tetramitia</taxon>
        <taxon>Eutetramitia</taxon>
        <taxon>Vahlkampfiidae</taxon>
        <taxon>Naegleria</taxon>
    </lineage>
</organism>
<feature type="region of interest" description="Disordered" evidence="1">
    <location>
        <begin position="1"/>
        <end position="23"/>
    </location>
</feature>
<evidence type="ECO:0000313" key="3">
    <source>
        <dbReference type="Proteomes" id="UP000444721"/>
    </source>
</evidence>
<protein>
    <submittedName>
        <fullName evidence="2">Uncharacterized protein</fullName>
    </submittedName>
</protein>
<proteinExistence type="predicted"/>
<gene>
    <name evidence="2" type="ORF">FDP41_011309</name>
</gene>
<dbReference type="VEuPathDB" id="AmoebaDB:FDP41_011309"/>
<evidence type="ECO:0000256" key="1">
    <source>
        <dbReference type="SAM" id="MobiDB-lite"/>
    </source>
</evidence>
<dbReference type="GeneID" id="68118524"/>
<dbReference type="OMA" id="HESHIRS"/>
<dbReference type="AlphaFoldDB" id="A0A6A5CAU9"/>
<dbReference type="RefSeq" id="XP_044567092.1">
    <property type="nucleotide sequence ID" value="XM_044701703.1"/>
</dbReference>